<dbReference type="InterPro" id="IPR038889">
    <property type="entry name" value="Shugoshin1/2"/>
</dbReference>
<evidence type="ECO:0000256" key="5">
    <source>
        <dbReference type="ARBA" id="ARBA00022829"/>
    </source>
</evidence>
<feature type="region of interest" description="Disordered" evidence="9">
    <location>
        <begin position="1"/>
        <end position="213"/>
    </location>
</feature>
<dbReference type="Proteomes" id="UP000230750">
    <property type="component" value="Unassembled WGS sequence"/>
</dbReference>
<keyword evidence="12" id="KW-1185">Reference proteome</keyword>
<comment type="caution">
    <text evidence="11">The sequence shown here is derived from an EMBL/GenBank/DDBJ whole genome shotgun (WGS) entry which is preliminary data.</text>
</comment>
<keyword evidence="3" id="KW-0158">Chromosome</keyword>
<feature type="compositionally biased region" description="Basic residues" evidence="9">
    <location>
        <begin position="145"/>
        <end position="156"/>
    </location>
</feature>
<gene>
    <name evidence="11" type="ORF">BSL78_26547</name>
</gene>
<dbReference type="PANTHER" id="PTHR21577:SF3">
    <property type="entry name" value="SHUGOSHIN 1-RELATED"/>
    <property type="match status" value="1"/>
</dbReference>
<evidence type="ECO:0000313" key="11">
    <source>
        <dbReference type="EMBL" id="PIK36618.1"/>
    </source>
</evidence>
<evidence type="ECO:0000313" key="12">
    <source>
        <dbReference type="Proteomes" id="UP000230750"/>
    </source>
</evidence>
<evidence type="ECO:0000256" key="9">
    <source>
        <dbReference type="SAM" id="MobiDB-lite"/>
    </source>
</evidence>
<evidence type="ECO:0000256" key="4">
    <source>
        <dbReference type="ARBA" id="ARBA00022618"/>
    </source>
</evidence>
<keyword evidence="6" id="KW-0175">Coiled coil</keyword>
<comment type="similarity">
    <text evidence="2">Belongs to the shugoshin family.</text>
</comment>
<dbReference type="PANTHER" id="PTHR21577">
    <property type="entry name" value="SHUGOSHIN"/>
    <property type="match status" value="1"/>
</dbReference>
<dbReference type="GO" id="GO:0045132">
    <property type="term" value="P:meiotic chromosome segregation"/>
    <property type="evidence" value="ECO:0007669"/>
    <property type="project" value="InterPro"/>
</dbReference>
<dbReference type="GO" id="GO:0051301">
    <property type="term" value="P:cell division"/>
    <property type="evidence" value="ECO:0007669"/>
    <property type="project" value="UniProtKB-KW"/>
</dbReference>
<comment type="subcellular location">
    <subcellularLocation>
        <location evidence="1">Chromosome</location>
        <location evidence="1">Centromere</location>
    </subcellularLocation>
</comment>
<feature type="compositionally biased region" description="Basic and acidic residues" evidence="9">
    <location>
        <begin position="38"/>
        <end position="78"/>
    </location>
</feature>
<organism evidence="11 12">
    <name type="scientific">Stichopus japonicus</name>
    <name type="common">Sea cucumber</name>
    <dbReference type="NCBI Taxonomy" id="307972"/>
    <lineage>
        <taxon>Eukaryota</taxon>
        <taxon>Metazoa</taxon>
        <taxon>Echinodermata</taxon>
        <taxon>Eleutherozoa</taxon>
        <taxon>Echinozoa</taxon>
        <taxon>Holothuroidea</taxon>
        <taxon>Aspidochirotacea</taxon>
        <taxon>Aspidochirotida</taxon>
        <taxon>Stichopodidae</taxon>
        <taxon>Apostichopus</taxon>
    </lineage>
</organism>
<sequence>MRHHSGSEQGTVKIKSEKRNIQVKQNLTGKDNFGSEMGQEREVEVDGTRSQKEEASGSSDDSKERADERKMDEKETIGNKKQGQALGKKSLQTSHRKSQVTFKDDIERIEKENMCAIDESGDGKPSIPADEPTHEEEVPEETGRRPSRQARTKAAKNLKEPSLGKKLRRGDPFTDTKLLTSPLVKCKKGKKPGKVTSQDSMARTALGDATNVT</sequence>
<feature type="domain" description="Shugoshin C-terminal" evidence="10">
    <location>
        <begin position="145"/>
        <end position="169"/>
    </location>
</feature>
<feature type="compositionally biased region" description="Basic and acidic residues" evidence="9">
    <location>
        <begin position="102"/>
        <end position="113"/>
    </location>
</feature>
<name>A0A2G8JLK2_STIJA</name>
<keyword evidence="8" id="KW-0137">Centromere</keyword>
<evidence type="ECO:0000256" key="3">
    <source>
        <dbReference type="ARBA" id="ARBA00022454"/>
    </source>
</evidence>
<dbReference type="EMBL" id="MRZV01001644">
    <property type="protein sequence ID" value="PIK36618.1"/>
    <property type="molecule type" value="Genomic_DNA"/>
</dbReference>
<evidence type="ECO:0000256" key="6">
    <source>
        <dbReference type="ARBA" id="ARBA00023054"/>
    </source>
</evidence>
<dbReference type="OrthoDB" id="5990092at2759"/>
<protein>
    <recommendedName>
        <fullName evidence="10">Shugoshin C-terminal domain-containing protein</fullName>
    </recommendedName>
</protein>
<evidence type="ECO:0000256" key="7">
    <source>
        <dbReference type="ARBA" id="ARBA00023306"/>
    </source>
</evidence>
<evidence type="ECO:0000256" key="8">
    <source>
        <dbReference type="ARBA" id="ARBA00023328"/>
    </source>
</evidence>
<evidence type="ECO:0000256" key="2">
    <source>
        <dbReference type="ARBA" id="ARBA00010845"/>
    </source>
</evidence>
<evidence type="ECO:0000256" key="1">
    <source>
        <dbReference type="ARBA" id="ARBA00004584"/>
    </source>
</evidence>
<dbReference type="InterPro" id="IPR011515">
    <property type="entry name" value="Shugoshin_C"/>
</dbReference>
<reference evidence="11 12" key="1">
    <citation type="journal article" date="2017" name="PLoS Biol.">
        <title>The sea cucumber genome provides insights into morphological evolution and visceral regeneration.</title>
        <authorList>
            <person name="Zhang X."/>
            <person name="Sun L."/>
            <person name="Yuan J."/>
            <person name="Sun Y."/>
            <person name="Gao Y."/>
            <person name="Zhang L."/>
            <person name="Li S."/>
            <person name="Dai H."/>
            <person name="Hamel J.F."/>
            <person name="Liu C."/>
            <person name="Yu Y."/>
            <person name="Liu S."/>
            <person name="Lin W."/>
            <person name="Guo K."/>
            <person name="Jin S."/>
            <person name="Xu P."/>
            <person name="Storey K.B."/>
            <person name="Huan P."/>
            <person name="Zhang T."/>
            <person name="Zhou Y."/>
            <person name="Zhang J."/>
            <person name="Lin C."/>
            <person name="Li X."/>
            <person name="Xing L."/>
            <person name="Huo D."/>
            <person name="Sun M."/>
            <person name="Wang L."/>
            <person name="Mercier A."/>
            <person name="Li F."/>
            <person name="Yang H."/>
            <person name="Xiang J."/>
        </authorList>
    </citation>
    <scope>NUCLEOTIDE SEQUENCE [LARGE SCALE GENOMIC DNA]</scope>
    <source>
        <strain evidence="11">Shaxun</strain>
        <tissue evidence="11">Muscle</tissue>
    </source>
</reference>
<dbReference type="GO" id="GO:0005634">
    <property type="term" value="C:nucleus"/>
    <property type="evidence" value="ECO:0007669"/>
    <property type="project" value="InterPro"/>
</dbReference>
<dbReference type="Pfam" id="PF07557">
    <property type="entry name" value="Shugoshin_C"/>
    <property type="match status" value="1"/>
</dbReference>
<evidence type="ECO:0000259" key="10">
    <source>
        <dbReference type="Pfam" id="PF07557"/>
    </source>
</evidence>
<accession>A0A2G8JLK2</accession>
<keyword evidence="4" id="KW-0132">Cell division</keyword>
<keyword evidence="5" id="KW-0159">Chromosome partition</keyword>
<feature type="compositionally biased region" description="Basic and acidic residues" evidence="9">
    <location>
        <begin position="157"/>
        <end position="174"/>
    </location>
</feature>
<dbReference type="AlphaFoldDB" id="A0A2G8JLK2"/>
<proteinExistence type="inferred from homology"/>
<feature type="compositionally biased region" description="Basic and acidic residues" evidence="9">
    <location>
        <begin position="131"/>
        <end position="144"/>
    </location>
</feature>
<dbReference type="GO" id="GO:0000775">
    <property type="term" value="C:chromosome, centromeric region"/>
    <property type="evidence" value="ECO:0007669"/>
    <property type="project" value="UniProtKB-SubCell"/>
</dbReference>
<keyword evidence="7" id="KW-0131">Cell cycle</keyword>